<sequence length="1180" mass="132457">MSSMSSGPSQTTSAPPKSTQATAKRTTGEATGTKHCRAFQLGKCPHGERCKFIHKKIQQTAEETQPKNLNTPRGGNGKEKEKEKEKEPRKESRDGPSGLRARESHPQPNTPQLSSGPSRNTSRAPSSRKPCIAWQRDGKCFRGDKCSYSHGSVPGNVSRSKKGPSQLSNIETTSIAVAQTPGHAAQEHRDAQERLQAFQRTRTTQQEAARVLEAKQSEERRAQEHRDAQERLQAFQRARNAQQEATRVLEAKQLEERRAEEEAAQQRARLEEAARVREANRLKAEREAARRREVQANEEAARQILLAQREARRIEQEAAFTSQHIVLGSTLITCGSGLEIRDPGIVSGFESCRLTIRSLPSDVKPGEIAELFTQQGMSRDAIHILSINPAIENHREAKVLTSAEQGGAIAVGLDGIEFRNNRLRFEVGENTSNNAMGESSAREADTLTVTWSAPSSSMIAKYSTMDEARVKARDLDRVVIAGRRIKAVMNPPPTGPALRFYDPASVKITGLPVDVSVDTVMERAGTVSVRVIKSNVYDLQKLLEDLRQHFTALPDNGMTSFAPDLNRQIDGVVTVKARFETWDQADNARSSFKDQRFRPDCPHFRFSLPQPLVFIITMPLQQFEAQKTQWDSLANAKHGKSAHVHLHRAHGRGLVQVRLSGDDKKAVGALKVRVETLAAGAKLDAAHWHRTFLSPKGRKFLESVFSETKAYVRADFRIQALKIYGDGNTKDAALQMIEDEVGRLAHLEWTVLLKRQSVGYFVRKGLAALKEVLGEDAVTLNLSSAPCKLTIRGGEEARHALSSLMDQSLKDLDMAVHPSGGDDICPICYDAVSHPVELGCKHVYCMACMRHYLTSAAETKIFPLLCMGEEANCKVPIPIPVIQRFLIPQQFEHLVNVVFSTYLERHPQDFKYCITPDCTQIYRANTRTMLKCPSCFAEVCSSCHEEAHEGMTCEERRERKAQEENQLNDNWAEMHGVKRCPSCQVYIEKTEGCNHMSCRCGAHICWICMQVFPAGQIYEHLGLVHGGAFDGDRERQNNDLQHALALQRQLDDRRDANLIPAHQHIRRVDPRPPAHPVHNAPPRAVPAAYERLLDVARRQQALDDIAQEEHRRRLAEREAQAIQEAEARRQQRLEDARRQQALNDIAREEYQRRFAEREAQAIREAEARRRQEGGWGCTVM</sequence>
<name>A0A9P7GA53_9AGAR</name>
<dbReference type="InterPro" id="IPR001841">
    <property type="entry name" value="Znf_RING"/>
</dbReference>
<dbReference type="InterPro" id="IPR002867">
    <property type="entry name" value="IBR_dom"/>
</dbReference>
<dbReference type="InterPro" id="IPR036855">
    <property type="entry name" value="Znf_CCCH_sf"/>
</dbReference>
<evidence type="ECO:0000256" key="7">
    <source>
        <dbReference type="ARBA" id="ARBA00022786"/>
    </source>
</evidence>
<comment type="caution">
    <text evidence="15">The sequence shown here is derived from an EMBL/GenBank/DDBJ whole genome shotgun (WGS) entry which is preliminary data.</text>
</comment>
<dbReference type="AlphaFoldDB" id="A0A9P7GA53"/>
<keyword evidence="5" id="KW-0677">Repeat</keyword>
<dbReference type="SMART" id="SM00647">
    <property type="entry name" value="IBR"/>
    <property type="match status" value="1"/>
</dbReference>
<reference evidence="15" key="2">
    <citation type="submission" date="2021-10" db="EMBL/GenBank/DDBJ databases">
        <title>Phylogenomics reveals ancestral predisposition of the termite-cultivated fungus Termitomyces towards a domesticated lifestyle.</title>
        <authorList>
            <person name="Auxier B."/>
            <person name="Grum-Grzhimaylo A."/>
            <person name="Cardenas M.E."/>
            <person name="Lodge J.D."/>
            <person name="Laessoe T."/>
            <person name="Pedersen O."/>
            <person name="Smith M.E."/>
            <person name="Kuyper T.W."/>
            <person name="Franco-Molano E.A."/>
            <person name="Baroni T.J."/>
            <person name="Aanen D.K."/>
        </authorList>
    </citation>
    <scope>NUCLEOTIDE SEQUENCE</scope>
    <source>
        <strain evidence="15">AP01</strain>
        <tissue evidence="15">Mycelium</tissue>
    </source>
</reference>
<evidence type="ECO:0000313" key="16">
    <source>
        <dbReference type="Proteomes" id="UP000775547"/>
    </source>
</evidence>
<dbReference type="Gene3D" id="3.30.40.10">
    <property type="entry name" value="Zinc/RING finger domain, C3HC4 (zinc finger)"/>
    <property type="match status" value="1"/>
</dbReference>
<evidence type="ECO:0000256" key="6">
    <source>
        <dbReference type="ARBA" id="ARBA00022771"/>
    </source>
</evidence>
<proteinExistence type="predicted"/>
<dbReference type="PROSITE" id="PS51873">
    <property type="entry name" value="TRIAD"/>
    <property type="match status" value="1"/>
</dbReference>
<gene>
    <name evidence="15" type="ORF">DXG03_005321</name>
</gene>
<dbReference type="PANTHER" id="PTHR11685">
    <property type="entry name" value="RBR FAMILY RING FINGER AND IBR DOMAIN-CONTAINING"/>
    <property type="match status" value="1"/>
</dbReference>
<dbReference type="InterPro" id="IPR000571">
    <property type="entry name" value="Znf_CCCH"/>
</dbReference>
<keyword evidence="7" id="KW-0833">Ubl conjugation pathway</keyword>
<dbReference type="InterPro" id="IPR044066">
    <property type="entry name" value="TRIAD_supradom"/>
</dbReference>
<dbReference type="Pfam" id="PF13445">
    <property type="entry name" value="zf-RING_UBOX"/>
    <property type="match status" value="1"/>
</dbReference>
<dbReference type="PROSITE" id="PS50103">
    <property type="entry name" value="ZF_C3H1"/>
    <property type="match status" value="2"/>
</dbReference>
<keyword evidence="3" id="KW-0808">Transferase</keyword>
<dbReference type="EMBL" id="JABCKV010000032">
    <property type="protein sequence ID" value="KAG5645784.1"/>
    <property type="molecule type" value="Genomic_DNA"/>
</dbReference>
<keyword evidence="8 9" id="KW-0862">Zinc</keyword>
<feature type="compositionally biased region" description="Low complexity" evidence="11">
    <location>
        <begin position="1"/>
        <end position="13"/>
    </location>
</feature>
<dbReference type="InterPro" id="IPR017907">
    <property type="entry name" value="Znf_RING_CS"/>
</dbReference>
<evidence type="ECO:0000256" key="1">
    <source>
        <dbReference type="ARBA" id="ARBA00001798"/>
    </source>
</evidence>
<feature type="domain" description="C3H1-type" evidence="13">
    <location>
        <begin position="125"/>
        <end position="153"/>
    </location>
</feature>
<dbReference type="PROSITE" id="PS00518">
    <property type="entry name" value="ZF_RING_1"/>
    <property type="match status" value="1"/>
</dbReference>
<feature type="compositionally biased region" description="Basic and acidic residues" evidence="11">
    <location>
        <begin position="136"/>
        <end position="147"/>
    </location>
</feature>
<organism evidence="15 16">
    <name type="scientific">Asterophora parasitica</name>
    <dbReference type="NCBI Taxonomy" id="117018"/>
    <lineage>
        <taxon>Eukaryota</taxon>
        <taxon>Fungi</taxon>
        <taxon>Dikarya</taxon>
        <taxon>Basidiomycota</taxon>
        <taxon>Agaricomycotina</taxon>
        <taxon>Agaricomycetes</taxon>
        <taxon>Agaricomycetidae</taxon>
        <taxon>Agaricales</taxon>
        <taxon>Tricholomatineae</taxon>
        <taxon>Lyophyllaceae</taxon>
        <taxon>Asterophora</taxon>
    </lineage>
</organism>
<feature type="domain" description="C3H1-type" evidence="13">
    <location>
        <begin position="30"/>
        <end position="57"/>
    </location>
</feature>
<keyword evidence="6 9" id="KW-0863">Zinc-finger</keyword>
<feature type="coiled-coil region" evidence="10">
    <location>
        <begin position="225"/>
        <end position="317"/>
    </location>
</feature>
<keyword evidence="16" id="KW-1185">Reference proteome</keyword>
<feature type="zinc finger region" description="C3H1-type" evidence="9">
    <location>
        <begin position="125"/>
        <end position="153"/>
    </location>
</feature>
<dbReference type="Gene3D" id="1.20.120.1750">
    <property type="match status" value="1"/>
</dbReference>
<dbReference type="GO" id="GO:0008270">
    <property type="term" value="F:zinc ion binding"/>
    <property type="evidence" value="ECO:0007669"/>
    <property type="project" value="UniProtKB-KW"/>
</dbReference>
<dbReference type="Pfam" id="PF26200">
    <property type="entry name" value="Rcat_RNF216"/>
    <property type="match status" value="1"/>
</dbReference>
<keyword evidence="10" id="KW-0175">Coiled coil</keyword>
<dbReference type="SUPFAM" id="SSF57850">
    <property type="entry name" value="RING/U-box"/>
    <property type="match status" value="3"/>
</dbReference>
<feature type="compositionally biased region" description="Polar residues" evidence="11">
    <location>
        <begin position="106"/>
        <end position="125"/>
    </location>
</feature>
<dbReference type="InterPro" id="IPR027370">
    <property type="entry name" value="Znf-RING_euk"/>
</dbReference>
<evidence type="ECO:0000256" key="3">
    <source>
        <dbReference type="ARBA" id="ARBA00022679"/>
    </source>
</evidence>
<feature type="compositionally biased region" description="Polar residues" evidence="11">
    <location>
        <begin position="58"/>
        <end position="73"/>
    </location>
</feature>
<evidence type="ECO:0000259" key="13">
    <source>
        <dbReference type="PROSITE" id="PS50103"/>
    </source>
</evidence>
<feature type="compositionally biased region" description="Polar residues" evidence="11">
    <location>
        <begin position="155"/>
        <end position="177"/>
    </location>
</feature>
<evidence type="ECO:0000256" key="10">
    <source>
        <dbReference type="SAM" id="Coils"/>
    </source>
</evidence>
<feature type="region of interest" description="Disordered" evidence="11">
    <location>
        <begin position="1"/>
        <end position="35"/>
    </location>
</feature>
<evidence type="ECO:0000256" key="11">
    <source>
        <dbReference type="SAM" id="MobiDB-lite"/>
    </source>
</evidence>
<evidence type="ECO:0000259" key="14">
    <source>
        <dbReference type="PROSITE" id="PS51873"/>
    </source>
</evidence>
<dbReference type="EC" id="2.3.2.31" evidence="2"/>
<evidence type="ECO:0000256" key="8">
    <source>
        <dbReference type="ARBA" id="ARBA00022833"/>
    </source>
</evidence>
<reference evidence="15" key="1">
    <citation type="submission" date="2020-07" db="EMBL/GenBank/DDBJ databases">
        <authorList>
            <person name="Nieuwenhuis M."/>
            <person name="Van De Peppel L.J.J."/>
        </authorList>
    </citation>
    <scope>NUCLEOTIDE SEQUENCE</scope>
    <source>
        <strain evidence="15">AP01</strain>
        <tissue evidence="15">Mycelium</tissue>
    </source>
</reference>
<feature type="coiled-coil region" evidence="10">
    <location>
        <begin position="1098"/>
        <end position="1165"/>
    </location>
</feature>
<dbReference type="CDD" id="cd20335">
    <property type="entry name" value="BRcat_RBR"/>
    <property type="match status" value="1"/>
</dbReference>
<dbReference type="SUPFAM" id="SSF90229">
    <property type="entry name" value="CCCH zinc finger"/>
    <property type="match status" value="1"/>
</dbReference>
<keyword evidence="4 9" id="KW-0479">Metal-binding</keyword>
<dbReference type="Proteomes" id="UP000775547">
    <property type="component" value="Unassembled WGS sequence"/>
</dbReference>
<dbReference type="Pfam" id="PF00642">
    <property type="entry name" value="zf-CCCH"/>
    <property type="match status" value="2"/>
</dbReference>
<dbReference type="GO" id="GO:0016567">
    <property type="term" value="P:protein ubiquitination"/>
    <property type="evidence" value="ECO:0007669"/>
    <property type="project" value="InterPro"/>
</dbReference>
<dbReference type="Gene3D" id="4.10.1000.10">
    <property type="entry name" value="Zinc finger, CCCH-type"/>
    <property type="match status" value="1"/>
</dbReference>
<protein>
    <recommendedName>
        <fullName evidence="2">RBR-type E3 ubiquitin transferase</fullName>
        <ecNumber evidence="2">2.3.2.31</ecNumber>
    </recommendedName>
</protein>
<evidence type="ECO:0000256" key="9">
    <source>
        <dbReference type="PROSITE-ProRule" id="PRU00723"/>
    </source>
</evidence>
<evidence type="ECO:0000313" key="15">
    <source>
        <dbReference type="EMBL" id="KAG5645784.1"/>
    </source>
</evidence>
<dbReference type="SMART" id="SM00356">
    <property type="entry name" value="ZnF_C3H1"/>
    <property type="match status" value="2"/>
</dbReference>
<evidence type="ECO:0000256" key="5">
    <source>
        <dbReference type="ARBA" id="ARBA00022737"/>
    </source>
</evidence>
<dbReference type="InterPro" id="IPR013083">
    <property type="entry name" value="Znf_RING/FYVE/PHD"/>
</dbReference>
<dbReference type="OrthoDB" id="1431934at2759"/>
<comment type="catalytic activity">
    <reaction evidence="1">
        <text>[E2 ubiquitin-conjugating enzyme]-S-ubiquitinyl-L-cysteine + [acceptor protein]-L-lysine = [E2 ubiquitin-conjugating enzyme]-L-cysteine + [acceptor protein]-N(6)-ubiquitinyl-L-lysine.</text>
        <dbReference type="EC" id="2.3.2.31"/>
    </reaction>
</comment>
<feature type="domain" description="RING-type" evidence="14">
    <location>
        <begin position="821"/>
        <end position="1031"/>
    </location>
</feature>
<feature type="region of interest" description="Disordered" evidence="11">
    <location>
        <begin position="55"/>
        <end position="192"/>
    </location>
</feature>
<evidence type="ECO:0000259" key="12">
    <source>
        <dbReference type="PROSITE" id="PS50089"/>
    </source>
</evidence>
<feature type="compositionally biased region" description="Basic and acidic residues" evidence="11">
    <location>
        <begin position="76"/>
        <end position="105"/>
    </location>
</feature>
<feature type="domain" description="RING-type" evidence="12">
    <location>
        <begin position="825"/>
        <end position="873"/>
    </location>
</feature>
<accession>A0A9P7GA53</accession>
<feature type="zinc finger region" description="C3H1-type" evidence="9">
    <location>
        <begin position="30"/>
        <end position="57"/>
    </location>
</feature>
<dbReference type="CDD" id="cd16449">
    <property type="entry name" value="RING-HC"/>
    <property type="match status" value="1"/>
</dbReference>
<dbReference type="InterPro" id="IPR031127">
    <property type="entry name" value="E3_UB_ligase_RBR"/>
</dbReference>
<dbReference type="GO" id="GO:0061630">
    <property type="term" value="F:ubiquitin protein ligase activity"/>
    <property type="evidence" value="ECO:0007669"/>
    <property type="project" value="UniProtKB-EC"/>
</dbReference>
<evidence type="ECO:0000256" key="2">
    <source>
        <dbReference type="ARBA" id="ARBA00012251"/>
    </source>
</evidence>
<dbReference type="Pfam" id="PF01485">
    <property type="entry name" value="IBR"/>
    <property type="match status" value="1"/>
</dbReference>
<evidence type="ECO:0000256" key="4">
    <source>
        <dbReference type="ARBA" id="ARBA00022723"/>
    </source>
</evidence>
<dbReference type="CDD" id="cd22585">
    <property type="entry name" value="Rcat_RBR_DEAH12-like"/>
    <property type="match status" value="1"/>
</dbReference>
<dbReference type="PROSITE" id="PS50089">
    <property type="entry name" value="ZF_RING_2"/>
    <property type="match status" value="1"/>
</dbReference>
<feature type="compositionally biased region" description="Polar residues" evidence="11">
    <location>
        <begin position="14"/>
        <end position="30"/>
    </location>
</feature>